<evidence type="ECO:0000256" key="6">
    <source>
        <dbReference type="SAM" id="MobiDB-lite"/>
    </source>
</evidence>
<dbReference type="Gene3D" id="4.10.1040.10">
    <property type="entry name" value="DM DNA-binding domain"/>
    <property type="match status" value="1"/>
</dbReference>
<evidence type="ECO:0000313" key="8">
    <source>
        <dbReference type="EMBL" id="JAS40333.1"/>
    </source>
</evidence>
<dbReference type="PROSITE" id="PS40000">
    <property type="entry name" value="DM_1"/>
    <property type="match status" value="1"/>
</dbReference>
<dbReference type="InterPro" id="IPR036407">
    <property type="entry name" value="DM_DNA-bd_sf"/>
</dbReference>
<evidence type="ECO:0000256" key="1">
    <source>
        <dbReference type="ARBA" id="ARBA00022723"/>
    </source>
</evidence>
<feature type="compositionally biased region" description="Polar residues" evidence="6">
    <location>
        <begin position="122"/>
        <end position="131"/>
    </location>
</feature>
<dbReference type="SUPFAM" id="SSF82927">
    <property type="entry name" value="Cysteine-rich DNA binding domain, (DM domain)"/>
    <property type="match status" value="1"/>
</dbReference>
<name>A0A1B6ERG8_9HEMI</name>
<dbReference type="EMBL" id="GECZ01029436">
    <property type="protein sequence ID" value="JAS40333.1"/>
    <property type="molecule type" value="Transcribed_RNA"/>
</dbReference>
<feature type="compositionally biased region" description="Low complexity" evidence="6">
    <location>
        <begin position="11"/>
        <end position="25"/>
    </location>
</feature>
<proteinExistence type="predicted"/>
<evidence type="ECO:0000256" key="5">
    <source>
        <dbReference type="PROSITE-ProRule" id="PRU00070"/>
    </source>
</evidence>
<dbReference type="GO" id="GO:0007548">
    <property type="term" value="P:sex differentiation"/>
    <property type="evidence" value="ECO:0007669"/>
    <property type="project" value="TreeGrafter"/>
</dbReference>
<sequence length="331" mass="37277">MGNNCIELDLSTSRSRPSYTPPLSTMGERMHSSPNQNSRTPPNCARCRNHEIILPLKGHKRYCKFMECNCEKCQLTAERQKVMARQTAIRRAEEQDRQRLKSGLPLTIHSPPHRRSPPPSEPDNSCSSIPDTSPPKAAPASTVVNKTRSNSSPNTSQSGKEVWDSILLLLNWCGLPVNTTPLLHIILSEITPDANEVYSRFKEAQEELRKSCPIKDEVRRTVSTPLDLGNNWTFYYPPHAIPQPTALYKQHPSHYHSSPSHLALPIHRYHPYQMLRGIDTFGYPMSFHDIPGARSSVVVPTEFCYRPEKPTSPSSVQSDKSSYSGSVDIHT</sequence>
<dbReference type="GO" id="GO:0046872">
    <property type="term" value="F:metal ion binding"/>
    <property type="evidence" value="ECO:0007669"/>
    <property type="project" value="UniProtKB-KW"/>
</dbReference>
<dbReference type="SMART" id="SM00301">
    <property type="entry name" value="DM"/>
    <property type="match status" value="1"/>
</dbReference>
<feature type="compositionally biased region" description="Basic and acidic residues" evidence="6">
    <location>
        <begin position="90"/>
        <end position="99"/>
    </location>
</feature>
<dbReference type="InterPro" id="IPR026607">
    <property type="entry name" value="DMRT"/>
</dbReference>
<feature type="DNA-binding region" description="DM" evidence="5">
    <location>
        <begin position="44"/>
        <end position="91"/>
    </location>
</feature>
<keyword evidence="1 5" id="KW-0479">Metal-binding</keyword>
<dbReference type="GO" id="GO:0005634">
    <property type="term" value="C:nucleus"/>
    <property type="evidence" value="ECO:0007669"/>
    <property type="project" value="UniProtKB-SubCell"/>
</dbReference>
<dbReference type="PANTHER" id="PTHR12322">
    <property type="entry name" value="DOUBLESEX AND MAB-3 RELATED TRANSCRIPTION FACTOR DMRT"/>
    <property type="match status" value="1"/>
</dbReference>
<feature type="domain" description="DM" evidence="7">
    <location>
        <begin position="44"/>
        <end position="91"/>
    </location>
</feature>
<evidence type="ECO:0000256" key="3">
    <source>
        <dbReference type="ARBA" id="ARBA00023125"/>
    </source>
</evidence>
<dbReference type="InterPro" id="IPR001275">
    <property type="entry name" value="DM_DNA-bd"/>
</dbReference>
<evidence type="ECO:0000256" key="4">
    <source>
        <dbReference type="ARBA" id="ARBA00023242"/>
    </source>
</evidence>
<dbReference type="Pfam" id="PF00751">
    <property type="entry name" value="DM"/>
    <property type="match status" value="1"/>
</dbReference>
<feature type="region of interest" description="Disordered" evidence="6">
    <location>
        <begin position="307"/>
        <end position="331"/>
    </location>
</feature>
<accession>A0A1B6ERG8</accession>
<evidence type="ECO:0000256" key="2">
    <source>
        <dbReference type="ARBA" id="ARBA00022833"/>
    </source>
</evidence>
<feature type="region of interest" description="Disordered" evidence="6">
    <location>
        <begin position="11"/>
        <end position="43"/>
    </location>
</feature>
<keyword evidence="4 5" id="KW-0539">Nucleus</keyword>
<dbReference type="PROSITE" id="PS50809">
    <property type="entry name" value="DM_2"/>
    <property type="match status" value="1"/>
</dbReference>
<protein>
    <recommendedName>
        <fullName evidence="7">DM domain-containing protein</fullName>
    </recommendedName>
</protein>
<gene>
    <name evidence="8" type="ORF">g.40593</name>
</gene>
<keyword evidence="3 5" id="KW-0238">DNA-binding</keyword>
<dbReference type="PANTHER" id="PTHR12322:SF100">
    <property type="entry name" value="PROTEIN DOUBLESEX"/>
    <property type="match status" value="1"/>
</dbReference>
<feature type="compositionally biased region" description="Polar residues" evidence="6">
    <location>
        <begin position="311"/>
        <end position="325"/>
    </location>
</feature>
<comment type="subcellular location">
    <subcellularLocation>
        <location evidence="5">Nucleus</location>
    </subcellularLocation>
</comment>
<feature type="region of interest" description="Disordered" evidence="6">
    <location>
        <begin position="88"/>
        <end position="159"/>
    </location>
</feature>
<dbReference type="GO" id="GO:0000978">
    <property type="term" value="F:RNA polymerase II cis-regulatory region sequence-specific DNA binding"/>
    <property type="evidence" value="ECO:0007669"/>
    <property type="project" value="TreeGrafter"/>
</dbReference>
<keyword evidence="2 5" id="KW-0862">Zinc</keyword>
<feature type="compositionally biased region" description="Polar residues" evidence="6">
    <location>
        <begin position="32"/>
        <end position="41"/>
    </location>
</feature>
<dbReference type="AlphaFoldDB" id="A0A1B6ERG8"/>
<dbReference type="FunFam" id="4.10.1040.10:FF:000001">
    <property type="entry name" value="doublesex- and mab-3-related transcription factor 1"/>
    <property type="match status" value="1"/>
</dbReference>
<evidence type="ECO:0000259" key="7">
    <source>
        <dbReference type="PROSITE" id="PS50809"/>
    </source>
</evidence>
<organism evidence="8">
    <name type="scientific">Cuerna arida</name>
    <dbReference type="NCBI Taxonomy" id="1464854"/>
    <lineage>
        <taxon>Eukaryota</taxon>
        <taxon>Metazoa</taxon>
        <taxon>Ecdysozoa</taxon>
        <taxon>Arthropoda</taxon>
        <taxon>Hexapoda</taxon>
        <taxon>Insecta</taxon>
        <taxon>Pterygota</taxon>
        <taxon>Neoptera</taxon>
        <taxon>Paraneoptera</taxon>
        <taxon>Hemiptera</taxon>
        <taxon>Auchenorrhyncha</taxon>
        <taxon>Membracoidea</taxon>
        <taxon>Cicadellidae</taxon>
        <taxon>Cicadellinae</taxon>
        <taxon>Proconiini</taxon>
        <taxon>Cuerna</taxon>
    </lineage>
</organism>
<reference evidence="8" key="1">
    <citation type="submission" date="2015-11" db="EMBL/GenBank/DDBJ databases">
        <title>De novo transcriptome assembly of four potential Pierce s Disease insect vectors from Arizona vineyards.</title>
        <authorList>
            <person name="Tassone E.E."/>
        </authorList>
    </citation>
    <scope>NUCLEOTIDE SEQUENCE</scope>
</reference>
<feature type="compositionally biased region" description="Polar residues" evidence="6">
    <location>
        <begin position="142"/>
        <end position="159"/>
    </location>
</feature>
<dbReference type="GO" id="GO:0000981">
    <property type="term" value="F:DNA-binding transcription factor activity, RNA polymerase II-specific"/>
    <property type="evidence" value="ECO:0007669"/>
    <property type="project" value="TreeGrafter"/>
</dbReference>